<comment type="subcellular location">
    <subcellularLocation>
        <location evidence="1">Cell envelope</location>
    </subcellularLocation>
</comment>
<dbReference type="SUPFAM" id="SSF111369">
    <property type="entry name" value="HlyD-like secretion proteins"/>
    <property type="match status" value="1"/>
</dbReference>
<evidence type="ECO:0000313" key="8">
    <source>
        <dbReference type="EMBL" id="TWT89932.1"/>
    </source>
</evidence>
<evidence type="ECO:0000256" key="1">
    <source>
        <dbReference type="ARBA" id="ARBA00004196"/>
    </source>
</evidence>
<feature type="region of interest" description="Disordered" evidence="4">
    <location>
        <begin position="410"/>
        <end position="461"/>
    </location>
</feature>
<accession>A0A5C5ZQV0</accession>
<evidence type="ECO:0000259" key="5">
    <source>
        <dbReference type="Pfam" id="PF25917"/>
    </source>
</evidence>
<dbReference type="Pfam" id="PF25944">
    <property type="entry name" value="Beta-barrel_RND"/>
    <property type="match status" value="1"/>
</dbReference>
<sequence length="461" mass="49015">MPIDQRPRPAVWPTSRPALLWVVTFLAAGSGCAKNEYAPPPPPEVTVATPVEKTLRRTLSFTGTTSPIERVEIRARVSGFVDRADFVDGSDVKAGDLLYVIDPRPFEAKVRQAEASQQLAEARLESANAEVVRARSEANNAEAQLARGERAAQGGAVTEGELDDLRTARDAAFAAGHAAQAMVASAEAEIAAAKAQVEQTRLDLGYTQVVTPIDGRVGESLVDVGNLVGTSEPTHLTTVVRYDPIYAYFTISEAQLLKWIGDKQAGDAVDNPARQATGNFPLQLSLGNEEGYPHDGVLDYADLSVDQSSGTFLVRGRFENPERTIPPGAFVRIRAELEEKPAMLVDERAVGRDQGGAYVLVVVEQDGKQVVDRRNVTLGESHEGMQVIETGLQPSERVVVNGLQRARPGAVVRPRVAAAQTAAGAPGDQTPGDPMPGDPAAGEHEAGEQDAGESAPQPAAQ</sequence>
<keyword evidence="9" id="KW-1185">Reference proteome</keyword>
<evidence type="ECO:0000259" key="7">
    <source>
        <dbReference type="Pfam" id="PF25967"/>
    </source>
</evidence>
<dbReference type="InterPro" id="IPR058626">
    <property type="entry name" value="MdtA-like_b-barrel"/>
</dbReference>
<evidence type="ECO:0000256" key="3">
    <source>
        <dbReference type="SAM" id="Coils"/>
    </source>
</evidence>
<reference evidence="8 9" key="1">
    <citation type="submission" date="2019-02" db="EMBL/GenBank/DDBJ databases">
        <title>Deep-cultivation of Planctomycetes and their phenomic and genomic characterization uncovers novel biology.</title>
        <authorList>
            <person name="Wiegand S."/>
            <person name="Jogler M."/>
            <person name="Boedeker C."/>
            <person name="Pinto D."/>
            <person name="Vollmers J."/>
            <person name="Rivas-Marin E."/>
            <person name="Kohn T."/>
            <person name="Peeters S.H."/>
            <person name="Heuer A."/>
            <person name="Rast P."/>
            <person name="Oberbeckmann S."/>
            <person name="Bunk B."/>
            <person name="Jeske O."/>
            <person name="Meyerdierks A."/>
            <person name="Storesund J.E."/>
            <person name="Kallscheuer N."/>
            <person name="Luecker S."/>
            <person name="Lage O.M."/>
            <person name="Pohl T."/>
            <person name="Merkel B.J."/>
            <person name="Hornburger P."/>
            <person name="Mueller R.-W."/>
            <person name="Bruemmer F."/>
            <person name="Labrenz M."/>
            <person name="Spormann A.M."/>
            <person name="Op Den Camp H."/>
            <person name="Overmann J."/>
            <person name="Amann R."/>
            <person name="Jetten M.S.M."/>
            <person name="Mascher T."/>
            <person name="Medema M.H."/>
            <person name="Devos D.P."/>
            <person name="Kaster A.-K."/>
            <person name="Ovreas L."/>
            <person name="Rohde M."/>
            <person name="Galperin M.Y."/>
            <person name="Jogler C."/>
        </authorList>
    </citation>
    <scope>NUCLEOTIDE SEQUENCE [LARGE SCALE GENOMIC DNA]</scope>
    <source>
        <strain evidence="8 9">Mal64</strain>
    </source>
</reference>
<dbReference type="GO" id="GO:0046677">
    <property type="term" value="P:response to antibiotic"/>
    <property type="evidence" value="ECO:0007669"/>
    <property type="project" value="TreeGrafter"/>
</dbReference>
<dbReference type="NCBIfam" id="TIGR01730">
    <property type="entry name" value="RND_mfp"/>
    <property type="match status" value="1"/>
</dbReference>
<protein>
    <submittedName>
        <fullName evidence="8">Efflux pump periplasmic linker BepF</fullName>
    </submittedName>
</protein>
<dbReference type="Gene3D" id="2.40.420.20">
    <property type="match status" value="1"/>
</dbReference>
<proteinExistence type="inferred from homology"/>
<comment type="caution">
    <text evidence="8">The sequence shown here is derived from an EMBL/GenBank/DDBJ whole genome shotgun (WGS) entry which is preliminary data.</text>
</comment>
<dbReference type="Pfam" id="PF25967">
    <property type="entry name" value="RND-MFP_C"/>
    <property type="match status" value="1"/>
</dbReference>
<dbReference type="GO" id="GO:0005886">
    <property type="term" value="C:plasma membrane"/>
    <property type="evidence" value="ECO:0007669"/>
    <property type="project" value="TreeGrafter"/>
</dbReference>
<evidence type="ECO:0000313" key="9">
    <source>
        <dbReference type="Proteomes" id="UP000315440"/>
    </source>
</evidence>
<feature type="domain" description="Multidrug resistance protein MdtA-like barrel-sandwich hybrid" evidence="5">
    <location>
        <begin position="70"/>
        <end position="239"/>
    </location>
</feature>
<organism evidence="8 9">
    <name type="scientific">Pseudobythopirellula maris</name>
    <dbReference type="NCBI Taxonomy" id="2527991"/>
    <lineage>
        <taxon>Bacteria</taxon>
        <taxon>Pseudomonadati</taxon>
        <taxon>Planctomycetota</taxon>
        <taxon>Planctomycetia</taxon>
        <taxon>Pirellulales</taxon>
        <taxon>Lacipirellulaceae</taxon>
        <taxon>Pseudobythopirellula</taxon>
    </lineage>
</organism>
<dbReference type="AlphaFoldDB" id="A0A5C5ZQV0"/>
<evidence type="ECO:0000256" key="4">
    <source>
        <dbReference type="SAM" id="MobiDB-lite"/>
    </source>
</evidence>
<keyword evidence="3" id="KW-0175">Coiled coil</keyword>
<feature type="coiled-coil region" evidence="3">
    <location>
        <begin position="110"/>
        <end position="151"/>
    </location>
</feature>
<dbReference type="GO" id="GO:0022857">
    <property type="term" value="F:transmembrane transporter activity"/>
    <property type="evidence" value="ECO:0007669"/>
    <property type="project" value="InterPro"/>
</dbReference>
<feature type="domain" description="Multidrug resistance protein MdtA-like beta-barrel" evidence="6">
    <location>
        <begin position="244"/>
        <end position="337"/>
    </location>
</feature>
<name>A0A5C5ZQV0_9BACT</name>
<dbReference type="Proteomes" id="UP000315440">
    <property type="component" value="Unassembled WGS sequence"/>
</dbReference>
<feature type="compositionally biased region" description="Low complexity" evidence="4">
    <location>
        <begin position="410"/>
        <end position="427"/>
    </location>
</feature>
<dbReference type="Gene3D" id="1.10.287.470">
    <property type="entry name" value="Helix hairpin bin"/>
    <property type="match status" value="1"/>
</dbReference>
<dbReference type="Pfam" id="PF25917">
    <property type="entry name" value="BSH_RND"/>
    <property type="match status" value="1"/>
</dbReference>
<evidence type="ECO:0000256" key="2">
    <source>
        <dbReference type="ARBA" id="ARBA00009477"/>
    </source>
</evidence>
<dbReference type="InterPro" id="IPR058627">
    <property type="entry name" value="MdtA-like_C"/>
</dbReference>
<dbReference type="Gene3D" id="2.40.50.100">
    <property type="match status" value="1"/>
</dbReference>
<evidence type="ECO:0000259" key="6">
    <source>
        <dbReference type="Pfam" id="PF25944"/>
    </source>
</evidence>
<dbReference type="PANTHER" id="PTHR30158:SF24">
    <property type="entry name" value="HLYD FAMILY SECRETION PROTEIN"/>
    <property type="match status" value="1"/>
</dbReference>
<dbReference type="EMBL" id="SJPQ01000001">
    <property type="protein sequence ID" value="TWT89932.1"/>
    <property type="molecule type" value="Genomic_DNA"/>
</dbReference>
<comment type="similarity">
    <text evidence="2">Belongs to the membrane fusion protein (MFP) (TC 8.A.1) family.</text>
</comment>
<dbReference type="PROSITE" id="PS51257">
    <property type="entry name" value="PROKAR_LIPOPROTEIN"/>
    <property type="match status" value="1"/>
</dbReference>
<dbReference type="Gene3D" id="2.40.30.170">
    <property type="match status" value="1"/>
</dbReference>
<dbReference type="PANTHER" id="PTHR30158">
    <property type="entry name" value="ACRA/E-RELATED COMPONENT OF DRUG EFFLUX TRANSPORTER"/>
    <property type="match status" value="1"/>
</dbReference>
<dbReference type="InterPro" id="IPR006143">
    <property type="entry name" value="RND_pump_MFP"/>
</dbReference>
<gene>
    <name evidence="8" type="primary">bepF</name>
    <name evidence="8" type="ORF">Mal64_03140</name>
</gene>
<dbReference type="InterPro" id="IPR058625">
    <property type="entry name" value="MdtA-like_BSH"/>
</dbReference>
<feature type="domain" description="Multidrug resistance protein MdtA-like C-terminal permuted SH3" evidence="7">
    <location>
        <begin position="342"/>
        <end position="405"/>
    </location>
</feature>